<comment type="caution">
    <text evidence="2">The sequence shown here is derived from an EMBL/GenBank/DDBJ whole genome shotgun (WGS) entry which is preliminary data.</text>
</comment>
<accession>A0ABR8E4J4</accession>
<name>A0ABR8E4J4_9NOSO</name>
<sequence length="77" mass="8627">MMQPDISNISNSAMIESRFQHILNSDFCNCELRTCTERSRSIANCELYLTNAPNPRHAEIPGSSRKLGDVSDKPQSV</sequence>
<dbReference type="Proteomes" id="UP000623440">
    <property type="component" value="Unassembled WGS sequence"/>
</dbReference>
<gene>
    <name evidence="2" type="ORF">H6G97_41435</name>
</gene>
<evidence type="ECO:0000313" key="3">
    <source>
        <dbReference type="Proteomes" id="UP000623440"/>
    </source>
</evidence>
<keyword evidence="3" id="KW-1185">Reference proteome</keyword>
<organism evidence="2 3">
    <name type="scientific">Nostoc flagelliforme FACHB-838</name>
    <dbReference type="NCBI Taxonomy" id="2692904"/>
    <lineage>
        <taxon>Bacteria</taxon>
        <taxon>Bacillati</taxon>
        <taxon>Cyanobacteriota</taxon>
        <taxon>Cyanophyceae</taxon>
        <taxon>Nostocales</taxon>
        <taxon>Nostocaceae</taxon>
        <taxon>Nostoc</taxon>
    </lineage>
</organism>
<protein>
    <submittedName>
        <fullName evidence="2">Uncharacterized protein</fullName>
    </submittedName>
</protein>
<feature type="region of interest" description="Disordered" evidence="1">
    <location>
        <begin position="56"/>
        <end position="77"/>
    </location>
</feature>
<feature type="compositionally biased region" description="Basic and acidic residues" evidence="1">
    <location>
        <begin position="66"/>
        <end position="77"/>
    </location>
</feature>
<evidence type="ECO:0000256" key="1">
    <source>
        <dbReference type="SAM" id="MobiDB-lite"/>
    </source>
</evidence>
<reference evidence="2 3" key="1">
    <citation type="journal article" date="2020" name="ISME J.">
        <title>Comparative genomics reveals insights into cyanobacterial evolution and habitat adaptation.</title>
        <authorList>
            <person name="Chen M.Y."/>
            <person name="Teng W.K."/>
            <person name="Zhao L."/>
            <person name="Hu C.X."/>
            <person name="Zhou Y.K."/>
            <person name="Han B.P."/>
            <person name="Song L.R."/>
            <person name="Shu W.S."/>
        </authorList>
    </citation>
    <scope>NUCLEOTIDE SEQUENCE [LARGE SCALE GENOMIC DNA]</scope>
    <source>
        <strain evidence="2 3">FACHB-838</strain>
    </source>
</reference>
<dbReference type="EMBL" id="JACJSI010000287">
    <property type="protein sequence ID" value="MBD2535513.1"/>
    <property type="molecule type" value="Genomic_DNA"/>
</dbReference>
<evidence type="ECO:0000313" key="2">
    <source>
        <dbReference type="EMBL" id="MBD2535513.1"/>
    </source>
</evidence>
<proteinExistence type="predicted"/>